<dbReference type="Proteomes" id="UP001165306">
    <property type="component" value="Unassembled WGS sequence"/>
</dbReference>
<evidence type="ECO:0000256" key="1">
    <source>
        <dbReference type="ARBA" id="ARBA00001933"/>
    </source>
</evidence>
<evidence type="ECO:0000313" key="9">
    <source>
        <dbReference type="Proteomes" id="UP001165306"/>
    </source>
</evidence>
<dbReference type="RefSeq" id="WP_284056074.1">
    <property type="nucleotide sequence ID" value="NZ_JAMSLR010000002.1"/>
</dbReference>
<name>A0AA42B9G8_9BACT</name>
<dbReference type="GO" id="GO:0004795">
    <property type="term" value="F:threonine synthase activity"/>
    <property type="evidence" value="ECO:0007669"/>
    <property type="project" value="UniProtKB-UniRule"/>
</dbReference>
<comment type="similarity">
    <text evidence="2">Belongs to the threonine synthase family.</text>
</comment>
<evidence type="ECO:0000259" key="7">
    <source>
        <dbReference type="Pfam" id="PF00291"/>
    </source>
</evidence>
<dbReference type="PANTHER" id="PTHR48078">
    <property type="entry name" value="THREONINE DEHYDRATASE, MITOCHONDRIAL-RELATED"/>
    <property type="match status" value="1"/>
</dbReference>
<dbReference type="PANTHER" id="PTHR48078:SF6">
    <property type="entry name" value="L-THREONINE DEHYDRATASE CATABOLIC TDCB"/>
    <property type="match status" value="1"/>
</dbReference>
<dbReference type="InterPro" id="IPR036052">
    <property type="entry name" value="TrpB-like_PALP_sf"/>
</dbReference>
<dbReference type="Pfam" id="PF00291">
    <property type="entry name" value="PALP"/>
    <property type="match status" value="1"/>
</dbReference>
<dbReference type="GO" id="GO:0006565">
    <property type="term" value="P:L-serine catabolic process"/>
    <property type="evidence" value="ECO:0007669"/>
    <property type="project" value="TreeGrafter"/>
</dbReference>
<evidence type="ECO:0000256" key="6">
    <source>
        <dbReference type="PIRSR" id="PIRSR604450-51"/>
    </source>
</evidence>
<evidence type="ECO:0000256" key="3">
    <source>
        <dbReference type="ARBA" id="ARBA00022898"/>
    </source>
</evidence>
<dbReference type="SUPFAM" id="SSF53686">
    <property type="entry name" value="Tryptophan synthase beta subunit-like PLP-dependent enzymes"/>
    <property type="match status" value="1"/>
</dbReference>
<dbReference type="EMBL" id="JAMSLR010000002">
    <property type="protein sequence ID" value="MCM8748292.1"/>
    <property type="molecule type" value="Genomic_DNA"/>
</dbReference>
<organism evidence="8 9">
    <name type="scientific">Thermalbibacter longus</name>
    <dbReference type="NCBI Taxonomy" id="2951981"/>
    <lineage>
        <taxon>Bacteria</taxon>
        <taxon>Pseudomonadati</taxon>
        <taxon>Thermomicrobiota</taxon>
        <taxon>Thermomicrobia</taxon>
        <taxon>Thermomicrobiales</taxon>
        <taxon>Thermomicrobiaceae</taxon>
        <taxon>Thermalbibacter</taxon>
    </lineage>
</organism>
<dbReference type="InterPro" id="IPR050147">
    <property type="entry name" value="Ser/Thr_Dehydratase"/>
</dbReference>
<dbReference type="EC" id="4.2.3.1" evidence="5"/>
<accession>A0AA42B9G8</accession>
<dbReference type="NCBIfam" id="TIGR00260">
    <property type="entry name" value="thrC"/>
    <property type="match status" value="1"/>
</dbReference>
<dbReference type="GO" id="GO:0009097">
    <property type="term" value="P:isoleucine biosynthetic process"/>
    <property type="evidence" value="ECO:0007669"/>
    <property type="project" value="TreeGrafter"/>
</dbReference>
<reference evidence="8" key="1">
    <citation type="submission" date="2022-06" db="EMBL/GenBank/DDBJ databases">
        <title>CFH 74404 Thermomicrobiaceae sp.</title>
        <authorList>
            <person name="Ming H."/>
            <person name="Li W.-J."/>
            <person name="Zhao Z."/>
        </authorList>
    </citation>
    <scope>NUCLEOTIDE SEQUENCE</scope>
    <source>
        <strain evidence="8">CFH 74404</strain>
    </source>
</reference>
<keyword evidence="4 8" id="KW-0456">Lyase</keyword>
<protein>
    <recommendedName>
        <fullName evidence="5">Threonine synthase</fullName>
        <ecNumber evidence="5">4.2.3.1</ecNumber>
    </recommendedName>
</protein>
<gene>
    <name evidence="8" type="primary">thrC</name>
    <name evidence="8" type="ORF">NET02_03975</name>
</gene>
<dbReference type="GO" id="GO:0003941">
    <property type="term" value="F:L-serine ammonia-lyase activity"/>
    <property type="evidence" value="ECO:0007669"/>
    <property type="project" value="TreeGrafter"/>
</dbReference>
<feature type="modified residue" description="N6-(pyridoxal phosphate)lysine" evidence="6">
    <location>
        <position position="109"/>
    </location>
</feature>
<dbReference type="GO" id="GO:0004794">
    <property type="term" value="F:threonine deaminase activity"/>
    <property type="evidence" value="ECO:0007669"/>
    <property type="project" value="TreeGrafter"/>
</dbReference>
<dbReference type="GO" id="GO:0006567">
    <property type="term" value="P:L-threonine catabolic process"/>
    <property type="evidence" value="ECO:0007669"/>
    <property type="project" value="TreeGrafter"/>
</dbReference>
<comment type="cofactor">
    <cofactor evidence="1 6">
        <name>pyridoxal 5'-phosphate</name>
        <dbReference type="ChEBI" id="CHEBI:597326"/>
    </cofactor>
</comment>
<feature type="domain" description="Tryptophan synthase beta chain-like PALP" evidence="7">
    <location>
        <begin position="74"/>
        <end position="374"/>
    </location>
</feature>
<evidence type="ECO:0000256" key="2">
    <source>
        <dbReference type="ARBA" id="ARBA00005517"/>
    </source>
</evidence>
<dbReference type="CDD" id="cd01563">
    <property type="entry name" value="Thr-synth_1"/>
    <property type="match status" value="1"/>
</dbReference>
<keyword evidence="9" id="KW-1185">Reference proteome</keyword>
<proteinExistence type="inferred from homology"/>
<evidence type="ECO:0000313" key="8">
    <source>
        <dbReference type="EMBL" id="MCM8748292.1"/>
    </source>
</evidence>
<dbReference type="Gene3D" id="3.40.50.1100">
    <property type="match status" value="2"/>
</dbReference>
<dbReference type="GO" id="GO:0009088">
    <property type="term" value="P:threonine biosynthetic process"/>
    <property type="evidence" value="ECO:0007669"/>
    <property type="project" value="UniProtKB-UniRule"/>
</dbReference>
<dbReference type="AlphaFoldDB" id="A0AA42B9G8"/>
<evidence type="ECO:0000256" key="5">
    <source>
        <dbReference type="NCBIfam" id="TIGR00260"/>
    </source>
</evidence>
<sequence>MGTPVAATVTFEDGTSRCVDDVAQALALGDVARVELLYEYGPDLVPRGPLDPIGMWRYRDLLPLDPGPIAYPLPVGGTPLIAPPGLRRASGCDGLWVKDETRGPTGSNKDRATALVLEQALRQGHETVSCASTGNVAVSLAVGAAAAGKRAVIFVPAEVDDTKLAFMLFAGATVVKVRQGYAAAFRLSREAARAFGWCDRNTGVNPLTVEAKKTVALEIWEQLGRTVPDAVVAPVGDGPTLCGLAKGFRELVACGVAERMPRLIGVQAEGCQPIKRAWEAHASRVEPVQPATIADGIAVGDPISGALALRDVRQSGGGFIAVSDAELLKAMRELAAWAGVLAEPAGAAAYAGLLRALECGLVGRQERVVILVTGTLLKTPRFARSDGRPLEIDADLGELERALAGLGTS</sequence>
<dbReference type="InterPro" id="IPR001926">
    <property type="entry name" value="TrpB-like_PALP"/>
</dbReference>
<evidence type="ECO:0000256" key="4">
    <source>
        <dbReference type="ARBA" id="ARBA00023239"/>
    </source>
</evidence>
<dbReference type="InterPro" id="IPR004450">
    <property type="entry name" value="Thr_synthase-like"/>
</dbReference>
<keyword evidence="3 6" id="KW-0663">Pyridoxal phosphate</keyword>
<comment type="caution">
    <text evidence="8">The sequence shown here is derived from an EMBL/GenBank/DDBJ whole genome shotgun (WGS) entry which is preliminary data.</text>
</comment>